<organism evidence="3 4">
    <name type="scientific">Winogradskyella psychrotolerans RS-3</name>
    <dbReference type="NCBI Taxonomy" id="641526"/>
    <lineage>
        <taxon>Bacteria</taxon>
        <taxon>Pseudomonadati</taxon>
        <taxon>Bacteroidota</taxon>
        <taxon>Flavobacteriia</taxon>
        <taxon>Flavobacteriales</taxon>
        <taxon>Flavobacteriaceae</taxon>
        <taxon>Winogradskyella</taxon>
    </lineage>
</organism>
<dbReference type="EMBL" id="ATMR01000057">
    <property type="protein sequence ID" value="EPR74070.1"/>
    <property type="molecule type" value="Genomic_DNA"/>
</dbReference>
<dbReference type="RefSeq" id="WP_020896563.1">
    <property type="nucleotide sequence ID" value="NZ_ATMR01000057.1"/>
</dbReference>
<dbReference type="PATRIC" id="fig|641526.4.peg.870"/>
<comment type="similarity">
    <text evidence="1">Belongs to the outer membrane factor (OMF) (TC 1.B.17) family.</text>
</comment>
<sequence length="413" mass="47655">MRNYNYHIILRTVFVLGSLLFALPAQSQELETYINEALENNPEIQKFEVQYSIASEKVNEVNTLPNTDFSAGYFVSEPETRTGAQRFKISAKQMLPWFGTITSRENYVSALADAKYEDIVIAKRKLMTSVSQSYYNLYENSAKQKVLEENIKLLETYETLALTSVEVGKASAVDVLRLQMRQNEMEQLLAVLRQQFYADQTTFNKLLNRDKSIEIKVSDSLLMPSEDIEVITEDLALHPELLKYDKLYESVAQSELLNQKESSPMIGFGLDYIAITEMPNMDFSDNGKDIVMPMVSLSIPIFNKKYKSQTKQNQLQQQEIEFQKLERYNILETLLDKAINDRISSRISYDTQTKNLKQAKDAESILVKSYETGTIDFNDVLDIQELQLKFQMNQIESIKNYYVQSTIINYLSN</sequence>
<keyword evidence="2" id="KW-0732">Signal</keyword>
<evidence type="ECO:0000313" key="4">
    <source>
        <dbReference type="Proteomes" id="UP000014962"/>
    </source>
</evidence>
<accession>S7VUV2</accession>
<keyword evidence="4" id="KW-1185">Reference proteome</keyword>
<dbReference type="InterPro" id="IPR010131">
    <property type="entry name" value="MdtP/NodT-like"/>
</dbReference>
<feature type="signal peptide" evidence="2">
    <location>
        <begin position="1"/>
        <end position="27"/>
    </location>
</feature>
<dbReference type="AlphaFoldDB" id="S7VUV2"/>
<dbReference type="PANTHER" id="PTHR30203:SF24">
    <property type="entry name" value="BLR4935 PROTEIN"/>
    <property type="match status" value="1"/>
</dbReference>
<proteinExistence type="inferred from homology"/>
<dbReference type="Pfam" id="PF02321">
    <property type="entry name" value="OEP"/>
    <property type="match status" value="1"/>
</dbReference>
<feature type="chain" id="PRO_5004558545" evidence="2">
    <location>
        <begin position="28"/>
        <end position="413"/>
    </location>
</feature>
<protein>
    <submittedName>
        <fullName evidence="3">Heavy metal RND efflux outer membrane protein, CzcC family</fullName>
    </submittedName>
</protein>
<dbReference type="InterPro" id="IPR003423">
    <property type="entry name" value="OMP_efflux"/>
</dbReference>
<dbReference type="OrthoDB" id="1680428at2"/>
<evidence type="ECO:0000313" key="3">
    <source>
        <dbReference type="EMBL" id="EPR74070.1"/>
    </source>
</evidence>
<gene>
    <name evidence="3" type="ORF">ADIWIN_0879</name>
</gene>
<dbReference type="SUPFAM" id="SSF56954">
    <property type="entry name" value="Outer membrane efflux proteins (OEP)"/>
    <property type="match status" value="1"/>
</dbReference>
<evidence type="ECO:0000256" key="1">
    <source>
        <dbReference type="ARBA" id="ARBA00007613"/>
    </source>
</evidence>
<evidence type="ECO:0000256" key="2">
    <source>
        <dbReference type="SAM" id="SignalP"/>
    </source>
</evidence>
<comment type="caution">
    <text evidence="3">The sequence shown here is derived from an EMBL/GenBank/DDBJ whole genome shotgun (WGS) entry which is preliminary data.</text>
</comment>
<dbReference type="eggNOG" id="COG1538">
    <property type="taxonomic scope" value="Bacteria"/>
</dbReference>
<dbReference type="STRING" id="641526.ADIWIN_0879"/>
<name>S7VUV2_9FLAO</name>
<dbReference type="PANTHER" id="PTHR30203">
    <property type="entry name" value="OUTER MEMBRANE CATION EFFLUX PROTEIN"/>
    <property type="match status" value="1"/>
</dbReference>
<dbReference type="Gene3D" id="1.20.1600.10">
    <property type="entry name" value="Outer membrane efflux proteins (OEP)"/>
    <property type="match status" value="1"/>
</dbReference>
<dbReference type="Proteomes" id="UP000014962">
    <property type="component" value="Unassembled WGS sequence"/>
</dbReference>
<reference evidence="3 4" key="1">
    <citation type="journal article" date="2013" name="Genome Announc.">
        <title>Draft Genome Sequence of Winogradskyella psychrotolerans RS-3T, Isolated from the Marine Transect of Kongsfjorden, Ny-Alesund, Svalbard, Arctic Ocean.</title>
        <authorList>
            <person name="Kumar Pinnaka A."/>
            <person name="Ara S."/>
            <person name="Singh A."/>
            <person name="Shivaji S."/>
        </authorList>
    </citation>
    <scope>NUCLEOTIDE SEQUENCE [LARGE SCALE GENOMIC DNA]</scope>
    <source>
        <strain evidence="3 4">RS-3</strain>
    </source>
</reference>
<dbReference type="GO" id="GO:0015562">
    <property type="term" value="F:efflux transmembrane transporter activity"/>
    <property type="evidence" value="ECO:0007669"/>
    <property type="project" value="InterPro"/>
</dbReference>